<comment type="subcellular location">
    <subcellularLocation>
        <location evidence="1">Secreted</location>
    </subcellularLocation>
</comment>
<sequence length="617" mass="69596">MTVKVYEAKSLIDSMEARSKSYNDLRGKLEQVKSQFNDIVNLDDQLQGKGAESIKGFFQAQMDVAEAWLRLIDRNIAFFNGIAGTAEDKNLSGDTVVHVPFLDDELTHHARSHKEMVSSQRDELKRIFNRIDDLISLDAFSKEQFDDHMEKAEKDRKDTADAVDQIDNDLKSEYNLSEGDEQYVVALFQQLMEASRQGSNIQPIHFNAEAYKASDVYKLKEQAEQQTKEYLSFKDEQEKFREQLKRQEELENRPWYEKTWDGVKTFTGELTGYYDYIRASEGVDPVTGEKLTTGQRVAAGAMAAAGFIPVVGWAGRIVKGGGAIYKTAKGMHAADQALDVYRTANTFSTLEKAEMGIYGLVSANGFSEYITGKDMFGNELTEEQQKNSLYQALGLLAVGGGAYYLNKLQAENAVYQVPNIVKNNQSRIEYLRNKYGKLTPEELHNRINTRGIHEEAIRFGSKKTWDEFLENSKGTDNIGEIKNSYIKLIKEQSPWPEGFTPKRGTLKSGDTFEMVLDNAQPLNKPGSFGTFDKITGVEYAKNNLAIKSNWKEDFGKVVTYRVKTGVELQVLEGPVGPQIDIAANKYLPGGGTQIQILLDWKENKMNYLEVVSVRSNK</sequence>
<keyword evidence="6" id="KW-1185">Reference proteome</keyword>
<feature type="domain" description="LXG" evidence="4">
    <location>
        <begin position="2"/>
        <end position="237"/>
    </location>
</feature>
<evidence type="ECO:0000313" key="6">
    <source>
        <dbReference type="Proteomes" id="UP000078534"/>
    </source>
</evidence>
<evidence type="ECO:0000256" key="3">
    <source>
        <dbReference type="ARBA" id="ARBA00034117"/>
    </source>
</evidence>
<dbReference type="AlphaFoldDB" id="A0A179SNU2"/>
<dbReference type="PROSITE" id="PS51756">
    <property type="entry name" value="LXG"/>
    <property type="match status" value="1"/>
</dbReference>
<dbReference type="Pfam" id="PF14449">
    <property type="entry name" value="PT-TG"/>
    <property type="match status" value="1"/>
</dbReference>
<keyword evidence="2" id="KW-0964">Secreted</keyword>
<accession>A0A179SNU2</accession>
<evidence type="ECO:0000256" key="2">
    <source>
        <dbReference type="ARBA" id="ARBA00022525"/>
    </source>
</evidence>
<dbReference type="InterPro" id="IPR006829">
    <property type="entry name" value="LXG_dom"/>
</dbReference>
<gene>
    <name evidence="5" type="ORF">A6K24_10425</name>
</gene>
<dbReference type="GO" id="GO:0005576">
    <property type="term" value="C:extracellular region"/>
    <property type="evidence" value="ECO:0007669"/>
    <property type="project" value="UniProtKB-SubCell"/>
</dbReference>
<organism evidence="5 6">
    <name type="scientific">Metabacillus litoralis</name>
    <dbReference type="NCBI Taxonomy" id="152268"/>
    <lineage>
        <taxon>Bacteria</taxon>
        <taxon>Bacillati</taxon>
        <taxon>Bacillota</taxon>
        <taxon>Bacilli</taxon>
        <taxon>Bacillales</taxon>
        <taxon>Bacillaceae</taxon>
        <taxon>Metabacillus</taxon>
    </lineage>
</organism>
<protein>
    <recommendedName>
        <fullName evidence="4">LXG domain-containing protein</fullName>
    </recommendedName>
</protein>
<dbReference type="InterPro" id="IPR051768">
    <property type="entry name" value="Bact_secretion_toxin"/>
</dbReference>
<reference evidence="6" key="1">
    <citation type="submission" date="2016-04" db="EMBL/GenBank/DDBJ databases">
        <authorList>
            <person name="Lyu Z."/>
            <person name="Lyu W."/>
        </authorList>
    </citation>
    <scope>NUCLEOTIDE SEQUENCE [LARGE SCALE GENOMIC DNA]</scope>
    <source>
        <strain evidence="6">C44</strain>
    </source>
</reference>
<dbReference type="OrthoDB" id="6636741at2"/>
<dbReference type="STRING" id="152268.A6K24_10425"/>
<dbReference type="Proteomes" id="UP000078534">
    <property type="component" value="Unassembled WGS sequence"/>
</dbReference>
<evidence type="ECO:0000256" key="1">
    <source>
        <dbReference type="ARBA" id="ARBA00004613"/>
    </source>
</evidence>
<dbReference type="PANTHER" id="PTHR34976:SF2">
    <property type="entry name" value="TYPE VII SECRETION SYSTEM PROTEIN ESSD"/>
    <property type="match status" value="1"/>
</dbReference>
<dbReference type="EMBL" id="LWSG01000043">
    <property type="protein sequence ID" value="OAS83034.1"/>
    <property type="molecule type" value="Genomic_DNA"/>
</dbReference>
<dbReference type="PANTHER" id="PTHR34976">
    <property type="entry name" value="RIBONUCLEASE YQCG-RELATED"/>
    <property type="match status" value="1"/>
</dbReference>
<dbReference type="Pfam" id="PF04740">
    <property type="entry name" value="LXG"/>
    <property type="match status" value="1"/>
</dbReference>
<evidence type="ECO:0000259" key="4">
    <source>
        <dbReference type="PROSITE" id="PS51756"/>
    </source>
</evidence>
<proteinExistence type="inferred from homology"/>
<dbReference type="RefSeq" id="WP_066338340.1">
    <property type="nucleotide sequence ID" value="NZ_LWSG01000043.1"/>
</dbReference>
<name>A0A179SNU2_9BACI</name>
<dbReference type="InterPro" id="IPR027797">
    <property type="entry name" value="PT-TG_dom"/>
</dbReference>
<evidence type="ECO:0000313" key="5">
    <source>
        <dbReference type="EMBL" id="OAS83034.1"/>
    </source>
</evidence>
<comment type="caution">
    <text evidence="5">The sequence shown here is derived from an EMBL/GenBank/DDBJ whole genome shotgun (WGS) entry which is preliminary data.</text>
</comment>
<comment type="similarity">
    <text evidence="3">In the N-terminal section; belongs to the LXG family.</text>
</comment>